<feature type="domain" description="TonB-dependent receptor plug" evidence="9">
    <location>
        <begin position="120"/>
        <end position="227"/>
    </location>
</feature>
<comment type="similarity">
    <text evidence="7">Belongs to the TonB-dependent receptor family.</text>
</comment>
<dbReference type="InterPro" id="IPR008969">
    <property type="entry name" value="CarboxyPept-like_regulatory"/>
</dbReference>
<dbReference type="InterPro" id="IPR036942">
    <property type="entry name" value="Beta-barrel_TonB_sf"/>
</dbReference>
<keyword evidence="11" id="KW-1185">Reference proteome</keyword>
<dbReference type="NCBIfam" id="TIGR04056">
    <property type="entry name" value="OMP_RagA_SusC"/>
    <property type="match status" value="1"/>
</dbReference>
<evidence type="ECO:0000256" key="1">
    <source>
        <dbReference type="ARBA" id="ARBA00004571"/>
    </source>
</evidence>
<name>A0A4U1CR04_9SPHI</name>
<dbReference type="NCBIfam" id="TIGR04057">
    <property type="entry name" value="SusC_RagA_signa"/>
    <property type="match status" value="1"/>
</dbReference>
<dbReference type="RefSeq" id="WP_136839464.1">
    <property type="nucleotide sequence ID" value="NZ_SWBR01000002.1"/>
</dbReference>
<keyword evidence="2 7" id="KW-0813">Transport</keyword>
<dbReference type="SUPFAM" id="SSF49464">
    <property type="entry name" value="Carboxypeptidase regulatory domain-like"/>
    <property type="match status" value="1"/>
</dbReference>
<comment type="subcellular location">
    <subcellularLocation>
        <location evidence="1 7">Cell outer membrane</location>
        <topology evidence="1 7">Multi-pass membrane protein</topology>
    </subcellularLocation>
</comment>
<keyword evidence="6 7" id="KW-0998">Cell outer membrane</keyword>
<dbReference type="Gene3D" id="2.40.170.20">
    <property type="entry name" value="TonB-dependent receptor, beta-barrel domain"/>
    <property type="match status" value="1"/>
</dbReference>
<evidence type="ECO:0000256" key="8">
    <source>
        <dbReference type="SAM" id="SignalP"/>
    </source>
</evidence>
<comment type="caution">
    <text evidence="10">The sequence shown here is derived from an EMBL/GenBank/DDBJ whole genome shotgun (WGS) entry which is preliminary data.</text>
</comment>
<keyword evidence="8" id="KW-0732">Signal</keyword>
<keyword evidence="4 7" id="KW-0812">Transmembrane</keyword>
<dbReference type="Proteomes" id="UP000309488">
    <property type="component" value="Unassembled WGS sequence"/>
</dbReference>
<evidence type="ECO:0000313" key="10">
    <source>
        <dbReference type="EMBL" id="TKC09886.1"/>
    </source>
</evidence>
<dbReference type="Gene3D" id="2.170.130.10">
    <property type="entry name" value="TonB-dependent receptor, plug domain"/>
    <property type="match status" value="1"/>
</dbReference>
<evidence type="ECO:0000256" key="4">
    <source>
        <dbReference type="ARBA" id="ARBA00022692"/>
    </source>
</evidence>
<feature type="chain" id="PRO_5020910827" evidence="8">
    <location>
        <begin position="23"/>
        <end position="1079"/>
    </location>
</feature>
<proteinExistence type="inferred from homology"/>
<dbReference type="OrthoDB" id="9768177at2"/>
<dbReference type="Gene3D" id="2.60.40.1120">
    <property type="entry name" value="Carboxypeptidase-like, regulatory domain"/>
    <property type="match status" value="1"/>
</dbReference>
<evidence type="ECO:0000256" key="3">
    <source>
        <dbReference type="ARBA" id="ARBA00022452"/>
    </source>
</evidence>
<keyword evidence="5 7" id="KW-0472">Membrane</keyword>
<dbReference type="EMBL" id="SWBR01000002">
    <property type="protein sequence ID" value="TKC09886.1"/>
    <property type="molecule type" value="Genomic_DNA"/>
</dbReference>
<evidence type="ECO:0000259" key="9">
    <source>
        <dbReference type="Pfam" id="PF07715"/>
    </source>
</evidence>
<reference evidence="10 11" key="1">
    <citation type="submission" date="2019-04" db="EMBL/GenBank/DDBJ databases">
        <title>Pedobacter sp. RP-3-22 sp. nov., isolated from Arctic soil.</title>
        <authorList>
            <person name="Dahal R.H."/>
            <person name="Kim D.-U."/>
        </authorList>
    </citation>
    <scope>NUCLEOTIDE SEQUENCE [LARGE SCALE GENOMIC DNA]</scope>
    <source>
        <strain evidence="10 11">RP-3-22</strain>
    </source>
</reference>
<keyword evidence="3 7" id="KW-1134">Transmembrane beta strand</keyword>
<dbReference type="InterPro" id="IPR037066">
    <property type="entry name" value="Plug_dom_sf"/>
</dbReference>
<dbReference type="SUPFAM" id="SSF56935">
    <property type="entry name" value="Porins"/>
    <property type="match status" value="1"/>
</dbReference>
<dbReference type="Pfam" id="PF13715">
    <property type="entry name" value="CarbopepD_reg_2"/>
    <property type="match status" value="1"/>
</dbReference>
<evidence type="ECO:0000313" key="11">
    <source>
        <dbReference type="Proteomes" id="UP000309488"/>
    </source>
</evidence>
<evidence type="ECO:0000256" key="7">
    <source>
        <dbReference type="PROSITE-ProRule" id="PRU01360"/>
    </source>
</evidence>
<dbReference type="GO" id="GO:0009279">
    <property type="term" value="C:cell outer membrane"/>
    <property type="evidence" value="ECO:0007669"/>
    <property type="project" value="UniProtKB-SubCell"/>
</dbReference>
<sequence>MNKKITIWLLAMLCLFALESLAQNPVLVSGVVKSGKEKETLPGVGVKLKGTNVVAVTDVNGKFSISVPGGKGTLVFTYIGTQNKEVEINGQTTLDVALEDNVNSLTEVVVVGYGEQSRATVTNSITRIGAKEFENAPAANPLNQLQGKVAGLSLQVSSGQPGANPQIFIRGGASTSPEGDSPLFIVDGIVGSMRNISDINADDIESMQVLKDAASTAIYGARAANGVIIIKTKSGKLNTKPSINFRYTTGFEEQGNEYDFTSAADYIYVSRLNTQKFNTSNPTQFLSNGTYGMSTGNPRNSKNTLEFLDTYITNYGKDYVSNLIDNQGWTTMTDPVTGKKLLFKETNYQNETFQNARRNEYDFNVSGGTEKSTYYISLGHLNQTGIVSGTDYKNYNFLINGTYKLSDKWSLNTNINYLLRQSNGIGNIQNVLSRSVTMPFTYRDTYENGLPAPGEGVASFRNRQHEIYYRDQYSDNKVYRSTFNLGATWDILPGLSFKPAVYWFTTEGLTNSFEAYNEVNINRNAASEHTFIRQAQVDGVLNYVKDFGSKHHTSSVLGTSYINNYNYGVNASGYGAPTDNIRTVNATSLLTQRSSSDISSDIVLSFFGRVNYDYDRKYLFSASLRQDGSSKFTSENKWALFPGVSAGWNVHNEKFFDPIKKYVSTFKLRSSWGQAGQNELSIFDTQGQYSIGNTYLGEVGILNTRLANKDLIWETTTSFDVGADIGLFKDRVTFLVDYYNKRTSDRIFSKPLDATSGFSSITSNFGTIQSAGFDFEIAGKAIKTKNFSWDINLTLSFNKSIIIDLPENGELKNRIGGNIVFDKNLNDYVKVGGTAEGERYGGRWAYNMIGVYATDADAANAPKDVEANNRVKKGGDAIWEDVDANGIIDARDMVFMGYIRPDRTGGIVNTFTYKGLSMRVVADFAVGHVIDNSFRGRSLGSARNNNMTLSDVMSDKIWKNQGDNASIPKYTVQSDADYNYRNHLRGGNGLASSSGYITANSAYHSKGDFLAFREVSLSYRLQADFLRKVHIAGVNLYAGVYNIGYITKYDGLMPEIFTGNDQGSYPRPRQYNFGATLTF</sequence>
<evidence type="ECO:0000256" key="6">
    <source>
        <dbReference type="ARBA" id="ARBA00023237"/>
    </source>
</evidence>
<accession>A0A4U1CR04</accession>
<protein>
    <submittedName>
        <fullName evidence="10">SusC/RagA family TonB-linked outer membrane protein</fullName>
    </submittedName>
</protein>
<gene>
    <name evidence="10" type="ORF">FA048_06640</name>
</gene>
<evidence type="ECO:0000256" key="2">
    <source>
        <dbReference type="ARBA" id="ARBA00022448"/>
    </source>
</evidence>
<dbReference type="InterPro" id="IPR023997">
    <property type="entry name" value="TonB-dep_OMP_SusC/RagA_CS"/>
</dbReference>
<dbReference type="Pfam" id="PF07715">
    <property type="entry name" value="Plug"/>
    <property type="match status" value="1"/>
</dbReference>
<dbReference type="InterPro" id="IPR023996">
    <property type="entry name" value="TonB-dep_OMP_SusC/RagA"/>
</dbReference>
<dbReference type="InterPro" id="IPR012910">
    <property type="entry name" value="Plug_dom"/>
</dbReference>
<organism evidence="10 11">
    <name type="scientific">Pedobacter polaris</name>
    <dbReference type="NCBI Taxonomy" id="2571273"/>
    <lineage>
        <taxon>Bacteria</taxon>
        <taxon>Pseudomonadati</taxon>
        <taxon>Bacteroidota</taxon>
        <taxon>Sphingobacteriia</taxon>
        <taxon>Sphingobacteriales</taxon>
        <taxon>Sphingobacteriaceae</taxon>
        <taxon>Pedobacter</taxon>
    </lineage>
</organism>
<feature type="signal peptide" evidence="8">
    <location>
        <begin position="1"/>
        <end position="22"/>
    </location>
</feature>
<dbReference type="PROSITE" id="PS52016">
    <property type="entry name" value="TONB_DEPENDENT_REC_3"/>
    <property type="match status" value="1"/>
</dbReference>
<evidence type="ECO:0000256" key="5">
    <source>
        <dbReference type="ARBA" id="ARBA00023136"/>
    </source>
</evidence>
<dbReference type="InterPro" id="IPR039426">
    <property type="entry name" value="TonB-dep_rcpt-like"/>
</dbReference>
<dbReference type="AlphaFoldDB" id="A0A4U1CR04"/>